<dbReference type="PANTHER" id="PTHR13887">
    <property type="entry name" value="GLUTATHIONE S-TRANSFERASE KAPPA"/>
    <property type="match status" value="1"/>
</dbReference>
<protein>
    <submittedName>
        <fullName evidence="2">DsbA family protein</fullName>
    </submittedName>
</protein>
<gene>
    <name evidence="2" type="ORF">DW355_12010</name>
</gene>
<dbReference type="RefSeq" id="WP_131280395.1">
    <property type="nucleotide sequence ID" value="NZ_CP031395.1"/>
</dbReference>
<organism evidence="2 3">
    <name type="scientific">Hylemonella gracilis</name>
    <dbReference type="NCBI Taxonomy" id="80880"/>
    <lineage>
        <taxon>Bacteria</taxon>
        <taxon>Pseudomonadati</taxon>
        <taxon>Pseudomonadota</taxon>
        <taxon>Betaproteobacteria</taxon>
        <taxon>Burkholderiales</taxon>
        <taxon>Comamonadaceae</taxon>
        <taxon>Hylemonella</taxon>
    </lineage>
</organism>
<dbReference type="InterPro" id="IPR001853">
    <property type="entry name" value="DSBA-like_thioredoxin_dom"/>
</dbReference>
<dbReference type="Pfam" id="PF01323">
    <property type="entry name" value="DSBA"/>
    <property type="match status" value="1"/>
</dbReference>
<dbReference type="Proteomes" id="UP000292939">
    <property type="component" value="Chromosome"/>
</dbReference>
<reference evidence="2 3" key="1">
    <citation type="submission" date="2018-07" db="EMBL/GenBank/DDBJ databases">
        <title>Exploring interactions and the metabolic potential of the ultra-small soil bacteria Hylemonella gracilis.</title>
        <authorList>
            <person name="Tyc O."/>
            <person name="Kulkarni P."/>
            <person name="Gawehns F."/>
            <person name="Hundscheid M."/>
            <person name="Zweers H."/>
            <person name="Garbeva P."/>
        </authorList>
    </citation>
    <scope>NUCLEOTIDE SEQUENCE [LARGE SCALE GENOMIC DNA]</scope>
    <source>
        <strain evidence="2 3">NS1</strain>
    </source>
</reference>
<sequence length="236" mass="25802">MSASTLHYIYDPLCGWCYAAAPLIKEARKIVAVQPHGGGMMAGTRRQQVSAQLRDYVMPHDRRIAQVSGQPFGTSYFDGLLRDTSAVFDSEPPTAAMLVAEQLAGRGLDMLARLQTAHYVEGRRIADRAVLIDIAAELGLPRDAFAYALDATLGEGVRTHIAATRELMRRMGAQGFPTLVLETEGRFLPMDLGSYLGRPEAFAQWLQSQVPNESAQLDGVAFQCGPESCEIPVHRP</sequence>
<dbReference type="InterPro" id="IPR036249">
    <property type="entry name" value="Thioredoxin-like_sf"/>
</dbReference>
<accession>A0A4P6UP16</accession>
<dbReference type="SUPFAM" id="SSF52833">
    <property type="entry name" value="Thioredoxin-like"/>
    <property type="match status" value="1"/>
</dbReference>
<feature type="domain" description="DSBA-like thioredoxin" evidence="1">
    <location>
        <begin position="10"/>
        <end position="184"/>
    </location>
</feature>
<proteinExistence type="predicted"/>
<evidence type="ECO:0000313" key="3">
    <source>
        <dbReference type="Proteomes" id="UP000292939"/>
    </source>
</evidence>
<dbReference type="PANTHER" id="PTHR13887:SF51">
    <property type="entry name" value="DSBA FAMILY PROTEIN"/>
    <property type="match status" value="1"/>
</dbReference>
<dbReference type="GO" id="GO:0016491">
    <property type="term" value="F:oxidoreductase activity"/>
    <property type="evidence" value="ECO:0007669"/>
    <property type="project" value="InterPro"/>
</dbReference>
<dbReference type="EMBL" id="CP031395">
    <property type="protein sequence ID" value="QBK05371.1"/>
    <property type="molecule type" value="Genomic_DNA"/>
</dbReference>
<evidence type="ECO:0000313" key="2">
    <source>
        <dbReference type="EMBL" id="QBK05371.1"/>
    </source>
</evidence>
<dbReference type="Gene3D" id="3.40.30.10">
    <property type="entry name" value="Glutaredoxin"/>
    <property type="match status" value="1"/>
</dbReference>
<dbReference type="KEGG" id="hgr:DW355_12010"/>
<name>A0A4P6UP16_9BURK</name>
<dbReference type="AlphaFoldDB" id="A0A4P6UP16"/>
<evidence type="ECO:0000259" key="1">
    <source>
        <dbReference type="Pfam" id="PF01323"/>
    </source>
</evidence>
<dbReference type="CDD" id="cd03025">
    <property type="entry name" value="DsbA_FrnE_like"/>
    <property type="match status" value="1"/>
</dbReference>
<dbReference type="OrthoDB" id="9813770at2"/>